<comment type="similarity">
    <text evidence="1">Belongs to the HupF/HypC family.</text>
</comment>
<dbReference type="EMBL" id="JADBDZ010000001">
    <property type="protein sequence ID" value="MBE1532182.1"/>
    <property type="molecule type" value="Genomic_DNA"/>
</dbReference>
<evidence type="ECO:0000313" key="2">
    <source>
        <dbReference type="EMBL" id="MBE1532182.1"/>
    </source>
</evidence>
<proteinExistence type="inferred from homology"/>
<dbReference type="PRINTS" id="PR00445">
    <property type="entry name" value="HUPFHYPC"/>
</dbReference>
<dbReference type="PANTHER" id="PTHR35177:SF2">
    <property type="entry name" value="HYDROGENASE MATURATION FACTOR HYBG"/>
    <property type="match status" value="1"/>
</dbReference>
<name>A0ABR9JNQ0_9ACTN</name>
<organism evidence="2 3">
    <name type="scientific">Actinomadura algeriensis</name>
    <dbReference type="NCBI Taxonomy" id="1679523"/>
    <lineage>
        <taxon>Bacteria</taxon>
        <taxon>Bacillati</taxon>
        <taxon>Actinomycetota</taxon>
        <taxon>Actinomycetes</taxon>
        <taxon>Streptosporangiales</taxon>
        <taxon>Thermomonosporaceae</taxon>
        <taxon>Actinomadura</taxon>
    </lineage>
</organism>
<evidence type="ECO:0000256" key="1">
    <source>
        <dbReference type="ARBA" id="ARBA00006018"/>
    </source>
</evidence>
<protein>
    <submittedName>
        <fullName evidence="2">Hydrogenase expression/formation protein HypC</fullName>
    </submittedName>
</protein>
<sequence>MCLGIPGEIVELPRDGSDVAKVEVVGVRRAVNVGLLDEERLHLGDWVLVHVGFAMSKIDEAEAAATLELLRGLGEAYDDELDALSRSDLDLDLDKN</sequence>
<evidence type="ECO:0000313" key="3">
    <source>
        <dbReference type="Proteomes" id="UP000627838"/>
    </source>
</evidence>
<accession>A0ABR9JNQ0</accession>
<gene>
    <name evidence="2" type="ORF">H4W34_002015</name>
</gene>
<dbReference type="RefSeq" id="WP_192758920.1">
    <property type="nucleotide sequence ID" value="NZ_JADBDZ010000001.1"/>
</dbReference>
<reference evidence="2 3" key="1">
    <citation type="submission" date="2020-10" db="EMBL/GenBank/DDBJ databases">
        <title>Sequencing the genomes of 1000 actinobacteria strains.</title>
        <authorList>
            <person name="Klenk H.-P."/>
        </authorList>
    </citation>
    <scope>NUCLEOTIDE SEQUENCE [LARGE SCALE GENOMIC DNA]</scope>
    <source>
        <strain evidence="2 3">DSM 46744</strain>
    </source>
</reference>
<comment type="caution">
    <text evidence="2">The sequence shown here is derived from an EMBL/GenBank/DDBJ whole genome shotgun (WGS) entry which is preliminary data.</text>
</comment>
<dbReference type="Pfam" id="PF01455">
    <property type="entry name" value="HupF_HypC"/>
    <property type="match status" value="1"/>
</dbReference>
<dbReference type="InterPro" id="IPR001109">
    <property type="entry name" value="Hydrogenase_HupF/HypC"/>
</dbReference>
<dbReference type="Proteomes" id="UP000627838">
    <property type="component" value="Unassembled WGS sequence"/>
</dbReference>
<dbReference type="SUPFAM" id="SSF159127">
    <property type="entry name" value="HupF/HypC-like"/>
    <property type="match status" value="1"/>
</dbReference>
<dbReference type="PANTHER" id="PTHR35177">
    <property type="entry name" value="HYDROGENASE MATURATION FACTOR HYBG"/>
    <property type="match status" value="1"/>
</dbReference>
<dbReference type="NCBIfam" id="TIGR00074">
    <property type="entry name" value="hypC_hupF"/>
    <property type="match status" value="1"/>
</dbReference>
<keyword evidence="3" id="KW-1185">Reference proteome</keyword>
<dbReference type="Gene3D" id="2.30.30.140">
    <property type="match status" value="1"/>
</dbReference>